<accession>A0A0N4VVC6</accession>
<sequence length="664" mass="72908">MLFFIGNIKAGRSRHIFGRTKKPKDASLQKTKSPLANNHLNKGARYINVPSVEPLASESSTQRENLAPSVVAVVPNVPAKEEDPLRLSETALSLSSTKHFKSKVRPSSSETDELAKSPELELLNTVAPSPIPPNMHSESIDGDFPTPEELPVTTVLPKSKHLPVRTSPPTFPLPRKLPTKKYSGDFPDSLLGSSKWNLSSLDTAHEIPNGDSTATFPRPKKLPQKIHALVFPRPKDIKKNKAKKGFPRPEHLPRKNNLSAFPRPKKTSAKKIFTEVPTPKKLPIQKISNFPRPDNVEENVTTDSAELPTETIPAPSDFPDSRDGPVIEPSIDLTRSSSIPQKKTEPSRSDIPEKDPDVVEKDPDVGEKELEELSFSELPKPDHPSLKPSVFKRPGSSKIVAHPDFVHSILSSGGGGVAILLPSNSSSNENDSPSQIRPIVINVPNPHQTPLNVTITRQTVHRYKKTHRKNDKPDELESQTTSFNKKQTKSAWKVRMVPKSSLKPRTESLPEPLPVEEPSLETSTEQSSIESVLEPIASESISEPPVEISQPADEVFVPVETTTAWEYVTAPGEPTASPELLKAYAALDSLLISKDRLSSDEGIKTVVTERSPQDGVSLEDGPGVEGTDIAPNPASEVVEPQLGEIFHIFRGIHKLTNLFCRFLH</sequence>
<feature type="region of interest" description="Disordered" evidence="1">
    <location>
        <begin position="422"/>
        <end position="447"/>
    </location>
</feature>
<feature type="compositionally biased region" description="Low complexity" evidence="1">
    <location>
        <begin position="422"/>
        <end position="434"/>
    </location>
</feature>
<reference evidence="4" key="1">
    <citation type="submission" date="2017-02" db="UniProtKB">
        <authorList>
            <consortium name="WormBaseParasite"/>
        </authorList>
    </citation>
    <scope>IDENTIFICATION</scope>
</reference>
<evidence type="ECO:0000313" key="3">
    <source>
        <dbReference type="Proteomes" id="UP000268014"/>
    </source>
</evidence>
<feature type="region of interest" description="Disordered" evidence="1">
    <location>
        <begin position="160"/>
        <end position="179"/>
    </location>
</feature>
<organism evidence="4">
    <name type="scientific">Haemonchus placei</name>
    <name type="common">Barber's pole worm</name>
    <dbReference type="NCBI Taxonomy" id="6290"/>
    <lineage>
        <taxon>Eukaryota</taxon>
        <taxon>Metazoa</taxon>
        <taxon>Ecdysozoa</taxon>
        <taxon>Nematoda</taxon>
        <taxon>Chromadorea</taxon>
        <taxon>Rhabditida</taxon>
        <taxon>Rhabditina</taxon>
        <taxon>Rhabditomorpha</taxon>
        <taxon>Strongyloidea</taxon>
        <taxon>Trichostrongylidae</taxon>
        <taxon>Haemonchus</taxon>
    </lineage>
</organism>
<feature type="compositionally biased region" description="Basic and acidic residues" evidence="1">
    <location>
        <begin position="342"/>
        <end position="368"/>
    </location>
</feature>
<dbReference type="Proteomes" id="UP000268014">
    <property type="component" value="Unassembled WGS sequence"/>
</dbReference>
<dbReference type="EMBL" id="UZAF01001547">
    <property type="protein sequence ID" value="VDO08612.1"/>
    <property type="molecule type" value="Genomic_DNA"/>
</dbReference>
<dbReference type="AlphaFoldDB" id="A0A0N4VVC6"/>
<evidence type="ECO:0000313" key="2">
    <source>
        <dbReference type="EMBL" id="VDO08612.1"/>
    </source>
</evidence>
<feature type="region of interest" description="Disordered" evidence="1">
    <location>
        <begin position="239"/>
        <end position="394"/>
    </location>
</feature>
<gene>
    <name evidence="2" type="ORF">HPLM_LOCUS1244</name>
</gene>
<evidence type="ECO:0000256" key="1">
    <source>
        <dbReference type="SAM" id="MobiDB-lite"/>
    </source>
</evidence>
<evidence type="ECO:0000313" key="4">
    <source>
        <dbReference type="WBParaSite" id="HPLM_0000124601-mRNA-1"/>
    </source>
</evidence>
<name>A0A0N4VVC6_HAEPC</name>
<reference evidence="2 3" key="2">
    <citation type="submission" date="2018-11" db="EMBL/GenBank/DDBJ databases">
        <authorList>
            <consortium name="Pathogen Informatics"/>
        </authorList>
    </citation>
    <scope>NUCLEOTIDE SEQUENCE [LARGE SCALE GENOMIC DNA]</scope>
    <source>
        <strain evidence="2 3">MHpl1</strain>
    </source>
</reference>
<dbReference type="OrthoDB" id="5859239at2759"/>
<keyword evidence="3" id="KW-1185">Reference proteome</keyword>
<proteinExistence type="predicted"/>
<feature type="region of interest" description="Disordered" evidence="1">
    <location>
        <begin position="461"/>
        <end position="531"/>
    </location>
</feature>
<dbReference type="WBParaSite" id="HPLM_0000124601-mRNA-1">
    <property type="protein sequence ID" value="HPLM_0000124601-mRNA-1"/>
    <property type="gene ID" value="HPLM_0000124601"/>
</dbReference>
<feature type="compositionally biased region" description="Basic residues" evidence="1">
    <location>
        <begin position="461"/>
        <end position="470"/>
    </location>
</feature>
<protein>
    <submittedName>
        <fullName evidence="4">SH3 domain-containing protein</fullName>
    </submittedName>
</protein>